<proteinExistence type="predicted"/>
<dbReference type="PATRIC" id="fig|512763.3.peg.3156"/>
<dbReference type="InterPro" id="IPR032710">
    <property type="entry name" value="NTF2-like_dom_sf"/>
</dbReference>
<evidence type="ECO:0000259" key="1">
    <source>
        <dbReference type="Pfam" id="PF14534"/>
    </source>
</evidence>
<reference evidence="2 3" key="1">
    <citation type="submission" date="2015-08" db="EMBL/GenBank/DDBJ databases">
        <title>Complete genome sequence of Rufibacter tibetensis strain 1351t, a radiation-resistant bacterium from tibet plateau.</title>
        <authorList>
            <person name="Dai J."/>
        </authorList>
    </citation>
    <scope>NUCLEOTIDE SEQUENCE [LARGE SCALE GENOMIC DNA]</scope>
    <source>
        <strain evidence="2 3">1351</strain>
    </source>
</reference>
<dbReference type="AlphaFoldDB" id="A0A0P0C8U1"/>
<evidence type="ECO:0000313" key="3">
    <source>
        <dbReference type="Proteomes" id="UP000061382"/>
    </source>
</evidence>
<dbReference type="KEGG" id="rti:DC20_14355"/>
<dbReference type="InterPro" id="IPR027843">
    <property type="entry name" value="DUF4440"/>
</dbReference>
<evidence type="ECO:0000313" key="2">
    <source>
        <dbReference type="EMBL" id="ALI99937.1"/>
    </source>
</evidence>
<dbReference type="Pfam" id="PF14534">
    <property type="entry name" value="DUF4440"/>
    <property type="match status" value="1"/>
</dbReference>
<gene>
    <name evidence="2" type="ORF">DC20_14355</name>
</gene>
<dbReference type="OrthoDB" id="9814425at2"/>
<sequence>MEALSTDITDEIKSLNSKFVSSFNQGDVGSVAELYTKTALLLPAGSETLKGREAIGQYWQNAREMGVTEMVLDTIEVEQLELTAIELGTYTLKAENGQSLDHGKYMAVWKRENSTWKMQKDIWNSDSQA</sequence>
<dbReference type="EMBL" id="CP012643">
    <property type="protein sequence ID" value="ALI99937.1"/>
    <property type="molecule type" value="Genomic_DNA"/>
</dbReference>
<dbReference type="Proteomes" id="UP000061382">
    <property type="component" value="Chromosome"/>
</dbReference>
<protein>
    <recommendedName>
        <fullName evidence="1">DUF4440 domain-containing protein</fullName>
    </recommendedName>
</protein>
<dbReference type="RefSeq" id="WP_062544465.1">
    <property type="nucleotide sequence ID" value="NZ_CP012643.1"/>
</dbReference>
<accession>A0A0P0C8U1</accession>
<keyword evidence="3" id="KW-1185">Reference proteome</keyword>
<dbReference type="SUPFAM" id="SSF54427">
    <property type="entry name" value="NTF2-like"/>
    <property type="match status" value="1"/>
</dbReference>
<dbReference type="Gene3D" id="3.10.450.50">
    <property type="match status" value="1"/>
</dbReference>
<feature type="domain" description="DUF4440" evidence="1">
    <location>
        <begin position="12"/>
        <end position="118"/>
    </location>
</feature>
<organism evidence="2 3">
    <name type="scientific">Rufibacter tibetensis</name>
    <dbReference type="NCBI Taxonomy" id="512763"/>
    <lineage>
        <taxon>Bacteria</taxon>
        <taxon>Pseudomonadati</taxon>
        <taxon>Bacteroidota</taxon>
        <taxon>Cytophagia</taxon>
        <taxon>Cytophagales</taxon>
        <taxon>Hymenobacteraceae</taxon>
        <taxon>Rufibacter</taxon>
    </lineage>
</organism>
<name>A0A0P0C8U1_9BACT</name>